<evidence type="ECO:0000256" key="5">
    <source>
        <dbReference type="ARBA" id="ARBA00023136"/>
    </source>
</evidence>
<proteinExistence type="predicted"/>
<evidence type="ECO:0000256" key="1">
    <source>
        <dbReference type="ARBA" id="ARBA00004651"/>
    </source>
</evidence>
<dbReference type="GO" id="GO:0005886">
    <property type="term" value="C:plasma membrane"/>
    <property type="evidence" value="ECO:0007669"/>
    <property type="project" value="UniProtKB-SubCell"/>
</dbReference>
<dbReference type="InterPro" id="IPR001633">
    <property type="entry name" value="EAL_dom"/>
</dbReference>
<feature type="transmembrane region" description="Helical" evidence="6">
    <location>
        <begin position="286"/>
        <end position="307"/>
    </location>
</feature>
<sequence>MERSRPAENTGRALKLCLAAIASALLVVCVWFVAQLGRSMSRQTNRTLEETATFLTSLADYRTESNFSVLESLADVYFQLRDEDREDILQKRAGQSNFSGIAVLDAAGRMASPEGREYDLSGISSVQAALEGQTQVSNLIEDPRTGNKGVVYAVPLLQENSIVGAVAGWVPQEHMRRVVDIGSFGGEGYFQVIDSEGNIVVGSTQKNAAGGEENFFDLIERRGELGRGSSLGQMKRDILEKQNGMLYYTLDDGMARVLNYHALQHSDWYLLSVVPQQVARSQMKQAWLMVGVIVLLFLLLIGMILILNKRGSEQLQRLAFVDPVTGGFSRTRFEMEGSKAVRAAPPGSYTLVSLDLQKFKLINDAFGSAEGDRTLKYVHEVIKGSLGPGEYLSRTSADHFNLLVYKKSQEETLRLVRGIARTVNRYNEKLEQKYYLPITAGAYLIDDPQLPMVYIQDRANVARKFGKESRVGQMYSCVFYSDLERRRMLREKELENRMGSALDNREFVVYLQPKVELEHDAIVGAEALVRWQDPERGLLPPSEFIPFFERNGFIVQLDLYVFEEVCRLLRRWIDCGVKPVPVSVNLSQLHLRDPDFLRKYQSIQQRFDVPPELLEIELTESLAFESMDRLQEMIDEIHAIGFCCSLDDFGSGYSSLNMLKDVSVDAIKLDREFFSGLGGESEREQRVIESVIELTKKLGVRSVCEGVETASQLEFLRRVKCDALQGYIVSKPLPPEAFEKMAFGAPVGRPGEDGADIPNVK</sequence>
<evidence type="ECO:0000256" key="6">
    <source>
        <dbReference type="SAM" id="Phobius"/>
    </source>
</evidence>
<dbReference type="CDD" id="cd18773">
    <property type="entry name" value="PDC1_HK_sensor"/>
    <property type="match status" value="1"/>
</dbReference>
<dbReference type="Pfam" id="PF00563">
    <property type="entry name" value="EAL"/>
    <property type="match status" value="1"/>
</dbReference>
<keyword evidence="2" id="KW-1003">Cell membrane</keyword>
<dbReference type="InterPro" id="IPR033479">
    <property type="entry name" value="dCache_1"/>
</dbReference>
<evidence type="ECO:0000313" key="9">
    <source>
        <dbReference type="EMBL" id="TCL43784.1"/>
    </source>
</evidence>
<dbReference type="GO" id="GO:0071111">
    <property type="term" value="F:cyclic-guanylate-specific phosphodiesterase activity"/>
    <property type="evidence" value="ECO:0007669"/>
    <property type="project" value="InterPro"/>
</dbReference>
<dbReference type="EMBL" id="SLUK01000004">
    <property type="protein sequence ID" value="TCL43784.1"/>
    <property type="molecule type" value="Genomic_DNA"/>
</dbReference>
<dbReference type="InterPro" id="IPR043128">
    <property type="entry name" value="Rev_trsase/Diguanyl_cyclase"/>
</dbReference>
<dbReference type="Proteomes" id="UP000294682">
    <property type="component" value="Unassembled WGS sequence"/>
</dbReference>
<dbReference type="SMART" id="SM00052">
    <property type="entry name" value="EAL"/>
    <property type="match status" value="1"/>
</dbReference>
<dbReference type="PANTHER" id="PTHR33121">
    <property type="entry name" value="CYCLIC DI-GMP PHOSPHODIESTERASE PDEF"/>
    <property type="match status" value="1"/>
</dbReference>
<dbReference type="InterPro" id="IPR000160">
    <property type="entry name" value="GGDEF_dom"/>
</dbReference>
<comment type="caution">
    <text evidence="9">The sequence shown here is derived from an EMBL/GenBank/DDBJ whole genome shotgun (WGS) entry which is preliminary data.</text>
</comment>
<dbReference type="SUPFAM" id="SSF141868">
    <property type="entry name" value="EAL domain-like"/>
    <property type="match status" value="1"/>
</dbReference>
<organism evidence="9 10">
    <name type="scientific">Harryflintia acetispora</name>
    <dbReference type="NCBI Taxonomy" id="1849041"/>
    <lineage>
        <taxon>Bacteria</taxon>
        <taxon>Bacillati</taxon>
        <taxon>Bacillota</taxon>
        <taxon>Clostridia</taxon>
        <taxon>Eubacteriales</taxon>
        <taxon>Oscillospiraceae</taxon>
        <taxon>Harryflintia</taxon>
    </lineage>
</organism>
<evidence type="ECO:0000256" key="2">
    <source>
        <dbReference type="ARBA" id="ARBA00022475"/>
    </source>
</evidence>
<keyword evidence="5 6" id="KW-0472">Membrane</keyword>
<dbReference type="Gene3D" id="3.20.20.450">
    <property type="entry name" value="EAL domain"/>
    <property type="match status" value="1"/>
</dbReference>
<reference evidence="9 10" key="1">
    <citation type="submission" date="2019-03" db="EMBL/GenBank/DDBJ databases">
        <title>Genomic Encyclopedia of Type Strains, Phase IV (KMG-IV): sequencing the most valuable type-strain genomes for metagenomic binning, comparative biology and taxonomic classification.</title>
        <authorList>
            <person name="Goeker M."/>
        </authorList>
    </citation>
    <scope>NUCLEOTIDE SEQUENCE [LARGE SCALE GENOMIC DNA]</scope>
    <source>
        <strain evidence="9 10">DSM 100433</strain>
    </source>
</reference>
<evidence type="ECO:0000259" key="7">
    <source>
        <dbReference type="PROSITE" id="PS50883"/>
    </source>
</evidence>
<dbReference type="PANTHER" id="PTHR33121:SF70">
    <property type="entry name" value="SIGNALING PROTEIN YKOW"/>
    <property type="match status" value="1"/>
</dbReference>
<dbReference type="PROSITE" id="PS50883">
    <property type="entry name" value="EAL"/>
    <property type="match status" value="1"/>
</dbReference>
<protein>
    <submittedName>
        <fullName evidence="9">Diguanylate cyclase/phosphodiesterase</fullName>
    </submittedName>
</protein>
<dbReference type="InterPro" id="IPR035919">
    <property type="entry name" value="EAL_sf"/>
</dbReference>
<evidence type="ECO:0000256" key="4">
    <source>
        <dbReference type="ARBA" id="ARBA00022989"/>
    </source>
</evidence>
<dbReference type="InterPro" id="IPR029787">
    <property type="entry name" value="Nucleotide_cyclase"/>
</dbReference>
<comment type="subcellular location">
    <subcellularLocation>
        <location evidence="1">Cell membrane</location>
        <topology evidence="1">Multi-pass membrane protein</topology>
    </subcellularLocation>
</comment>
<keyword evidence="4 6" id="KW-1133">Transmembrane helix</keyword>
<dbReference type="Pfam" id="PF02743">
    <property type="entry name" value="dCache_1"/>
    <property type="match status" value="1"/>
</dbReference>
<feature type="transmembrane region" description="Helical" evidence="6">
    <location>
        <begin position="12"/>
        <end position="34"/>
    </location>
</feature>
<feature type="domain" description="EAL" evidence="7">
    <location>
        <begin position="491"/>
        <end position="746"/>
    </location>
</feature>
<keyword evidence="10" id="KW-1185">Reference proteome</keyword>
<dbReference type="InterPro" id="IPR050706">
    <property type="entry name" value="Cyclic-di-GMP_PDE-like"/>
</dbReference>
<dbReference type="OrthoDB" id="9762141at2"/>
<keyword evidence="3 6" id="KW-0812">Transmembrane</keyword>
<dbReference type="AlphaFoldDB" id="A0A9X8Y8H4"/>
<feature type="domain" description="GGDEF" evidence="8">
    <location>
        <begin position="347"/>
        <end position="481"/>
    </location>
</feature>
<gene>
    <name evidence="9" type="ORF">EDD78_104122</name>
</gene>
<dbReference type="NCBIfam" id="TIGR00254">
    <property type="entry name" value="GGDEF"/>
    <property type="match status" value="1"/>
</dbReference>
<evidence type="ECO:0000256" key="3">
    <source>
        <dbReference type="ARBA" id="ARBA00022692"/>
    </source>
</evidence>
<dbReference type="RefSeq" id="WP_079698266.1">
    <property type="nucleotide sequence ID" value="NZ_SLUK01000004.1"/>
</dbReference>
<accession>A0A9X8Y8H4</accession>
<dbReference type="Gene3D" id="3.30.450.20">
    <property type="entry name" value="PAS domain"/>
    <property type="match status" value="1"/>
</dbReference>
<dbReference type="SMART" id="SM00267">
    <property type="entry name" value="GGDEF"/>
    <property type="match status" value="1"/>
</dbReference>
<dbReference type="PROSITE" id="PS50887">
    <property type="entry name" value="GGDEF"/>
    <property type="match status" value="1"/>
</dbReference>
<dbReference type="Gene3D" id="3.30.70.270">
    <property type="match status" value="1"/>
</dbReference>
<name>A0A9X8Y8H4_9FIRM</name>
<dbReference type="SUPFAM" id="SSF55073">
    <property type="entry name" value="Nucleotide cyclase"/>
    <property type="match status" value="1"/>
</dbReference>
<evidence type="ECO:0000313" key="10">
    <source>
        <dbReference type="Proteomes" id="UP000294682"/>
    </source>
</evidence>
<evidence type="ECO:0000259" key="8">
    <source>
        <dbReference type="PROSITE" id="PS50887"/>
    </source>
</evidence>
<dbReference type="Pfam" id="PF00990">
    <property type="entry name" value="GGDEF"/>
    <property type="match status" value="1"/>
</dbReference>
<dbReference type="CDD" id="cd01948">
    <property type="entry name" value="EAL"/>
    <property type="match status" value="1"/>
</dbReference>